<dbReference type="EMBL" id="FOXV01000002">
    <property type="protein sequence ID" value="SFQ18636.1"/>
    <property type="molecule type" value="Genomic_DNA"/>
</dbReference>
<feature type="signal peptide" evidence="1">
    <location>
        <begin position="1"/>
        <end position="21"/>
    </location>
</feature>
<gene>
    <name evidence="2" type="ORF">SAMN05421853_102325</name>
</gene>
<evidence type="ECO:0000313" key="3">
    <source>
        <dbReference type="Proteomes" id="UP000243106"/>
    </source>
</evidence>
<dbReference type="AlphaFoldDB" id="A0A1I5WGU5"/>
<dbReference type="Proteomes" id="UP000243106">
    <property type="component" value="Unassembled WGS sequence"/>
</dbReference>
<evidence type="ECO:0000256" key="1">
    <source>
        <dbReference type="SAM" id="SignalP"/>
    </source>
</evidence>
<reference evidence="3" key="1">
    <citation type="submission" date="2016-10" db="EMBL/GenBank/DDBJ databases">
        <authorList>
            <person name="Varghese N."/>
            <person name="Submissions S."/>
        </authorList>
    </citation>
    <scope>NUCLEOTIDE SEQUENCE [LARGE SCALE GENOMIC DNA]</scope>
    <source>
        <strain evidence="3">JCM 10271</strain>
    </source>
</reference>
<feature type="chain" id="PRO_5017474828" evidence="1">
    <location>
        <begin position="22"/>
        <end position="133"/>
    </location>
</feature>
<organism evidence="2 3">
    <name type="scientific">Roseivivax halotolerans</name>
    <dbReference type="NCBI Taxonomy" id="93684"/>
    <lineage>
        <taxon>Bacteria</taxon>
        <taxon>Pseudomonadati</taxon>
        <taxon>Pseudomonadota</taxon>
        <taxon>Alphaproteobacteria</taxon>
        <taxon>Rhodobacterales</taxon>
        <taxon>Roseobacteraceae</taxon>
        <taxon>Roseivivax</taxon>
    </lineage>
</organism>
<dbReference type="STRING" id="93684.SAMN05421853_102325"/>
<protein>
    <submittedName>
        <fullName evidence="2">Uncharacterized protein</fullName>
    </submittedName>
</protein>
<name>A0A1I5WGU5_9RHOB</name>
<keyword evidence="1" id="KW-0732">Signal</keyword>
<evidence type="ECO:0000313" key="2">
    <source>
        <dbReference type="EMBL" id="SFQ18636.1"/>
    </source>
</evidence>
<proteinExistence type="predicted"/>
<keyword evidence="3" id="KW-1185">Reference proteome</keyword>
<sequence>MRAMRYAAALCALLLSGPVSAQSPMSAQEFQDYVAGKTLTFSEAGVPYGIERYMPGRRVRWSFLDGRCKDGIWYPEGDQICFVYEDDPAPQCWSFFEEGSGLRAVFEGGEFGTELYEADEAQEMVCLGPDVGV</sequence>
<accession>A0A1I5WGU5</accession>